<dbReference type="GO" id="GO:0004497">
    <property type="term" value="F:monooxygenase activity"/>
    <property type="evidence" value="ECO:0007669"/>
    <property type="project" value="UniProtKB-KW"/>
</dbReference>
<evidence type="ECO:0000256" key="1">
    <source>
        <dbReference type="ARBA" id="ARBA00010617"/>
    </source>
</evidence>
<organism evidence="3 4">
    <name type="scientific">Trinickia dabaoshanensis</name>
    <dbReference type="NCBI Taxonomy" id="564714"/>
    <lineage>
        <taxon>Bacteria</taxon>
        <taxon>Pseudomonadati</taxon>
        <taxon>Pseudomonadota</taxon>
        <taxon>Betaproteobacteria</taxon>
        <taxon>Burkholderiales</taxon>
        <taxon>Burkholderiaceae</taxon>
        <taxon>Trinickia</taxon>
    </lineage>
</organism>
<dbReference type="EMBL" id="PNYA01000020">
    <property type="protein sequence ID" value="PMS17246.1"/>
    <property type="molecule type" value="Genomic_DNA"/>
</dbReference>
<dbReference type="Proteomes" id="UP000235616">
    <property type="component" value="Unassembled WGS sequence"/>
</dbReference>
<dbReference type="SUPFAM" id="SSF48264">
    <property type="entry name" value="Cytochrome P450"/>
    <property type="match status" value="1"/>
</dbReference>
<dbReference type="PRINTS" id="PR00359">
    <property type="entry name" value="BP450"/>
</dbReference>
<evidence type="ECO:0000256" key="2">
    <source>
        <dbReference type="RuleBase" id="RU000461"/>
    </source>
</evidence>
<protein>
    <submittedName>
        <fullName evidence="3">Cytochrome P450</fullName>
    </submittedName>
</protein>
<dbReference type="PANTHER" id="PTHR46696">
    <property type="entry name" value="P450, PUTATIVE (EUROFUNG)-RELATED"/>
    <property type="match status" value="1"/>
</dbReference>
<keyword evidence="2" id="KW-0503">Monooxygenase</keyword>
<dbReference type="GO" id="GO:0005506">
    <property type="term" value="F:iron ion binding"/>
    <property type="evidence" value="ECO:0007669"/>
    <property type="project" value="InterPro"/>
</dbReference>
<reference evidence="3 4" key="1">
    <citation type="submission" date="2018-01" db="EMBL/GenBank/DDBJ databases">
        <title>Whole genome analyses suggest that Burkholderia sensu lato contains two further novel genera in the rhizoxinica-symbiotica group Mycetohabitans gen. nov., and Trinickia gen. nov.: implications for the evolution of diazotrophy and nodulation in the Burkholderiaceae.</title>
        <authorList>
            <person name="Estrada-de los Santos P."/>
            <person name="Palmer M."/>
            <person name="Chavez-Ramirez B."/>
            <person name="Beukes C."/>
            <person name="Steenkamp E.T."/>
            <person name="Hirsch A.M."/>
            <person name="Manyaka P."/>
            <person name="Maluk M."/>
            <person name="Lafos M."/>
            <person name="Crook M."/>
            <person name="Gross E."/>
            <person name="Simon M.F."/>
            <person name="Bueno dos Reis Junior F."/>
            <person name="Poole P.S."/>
            <person name="Venter S.N."/>
            <person name="James E.K."/>
        </authorList>
    </citation>
    <scope>NUCLEOTIDE SEQUENCE [LARGE SCALE GENOMIC DNA]</scope>
    <source>
        <strain evidence="3 4">GIMN1.004</strain>
    </source>
</reference>
<name>A0A2N7VJB3_9BURK</name>
<evidence type="ECO:0000313" key="4">
    <source>
        <dbReference type="Proteomes" id="UP000235616"/>
    </source>
</evidence>
<keyword evidence="2" id="KW-0349">Heme</keyword>
<keyword evidence="2" id="KW-0408">Iron</keyword>
<dbReference type="PROSITE" id="PS00086">
    <property type="entry name" value="CYTOCHROME_P450"/>
    <property type="match status" value="1"/>
</dbReference>
<dbReference type="CDD" id="cd11036">
    <property type="entry name" value="AknT-like"/>
    <property type="match status" value="1"/>
</dbReference>
<dbReference type="Pfam" id="PF00067">
    <property type="entry name" value="p450"/>
    <property type="match status" value="1"/>
</dbReference>
<keyword evidence="2" id="KW-0560">Oxidoreductase</keyword>
<sequence>MASAMRPTLPALLATEASMTHPFPADPIAAVTHPNPYPYYAQLRNGAPLIRDETLKLWVAARADTVRAILDDARLTVRPVGEPVPRTIAGGPAGEIYARLARMTEGDTHRVARQALVKGLGGVDIVKVRESSSREAAAVMARYETCDAALLDTLAFAIPVRIVAELAGLPPNDALAATVRQFVACLSPLSPPEALDNAHTAATALQAKLHALTRAEASTSPLIERIVSGGLEASEELPNALVSNLLGLFSQTFEATAGLIGNGIVTLATHPELIARLQASPADIDAFVREVARFDPAVHNTRRFARELICMDGATLQPGDAVLVVLAAASRDEASFHAPERFMLDRPEHALPGFGAGRHACPGEAIARTIASGVLAALVTGGFDFADPALRWSYQPSSNGRIPRFNFIGSHAS</sequence>
<dbReference type="PANTHER" id="PTHR46696:SF1">
    <property type="entry name" value="CYTOCHROME P450 YJIB-RELATED"/>
    <property type="match status" value="1"/>
</dbReference>
<keyword evidence="2" id="KW-0479">Metal-binding</keyword>
<dbReference type="Gene3D" id="1.10.630.10">
    <property type="entry name" value="Cytochrome P450"/>
    <property type="match status" value="1"/>
</dbReference>
<dbReference type="InterPro" id="IPR036396">
    <property type="entry name" value="Cyt_P450_sf"/>
</dbReference>
<accession>A0A2N7VJB3</accession>
<proteinExistence type="inferred from homology"/>
<dbReference type="InterPro" id="IPR002397">
    <property type="entry name" value="Cyt_P450_B"/>
</dbReference>
<comment type="caution">
    <text evidence="3">The sequence shown here is derived from an EMBL/GenBank/DDBJ whole genome shotgun (WGS) entry which is preliminary data.</text>
</comment>
<dbReference type="InterPro" id="IPR017972">
    <property type="entry name" value="Cyt_P450_CS"/>
</dbReference>
<dbReference type="GO" id="GO:0016705">
    <property type="term" value="F:oxidoreductase activity, acting on paired donors, with incorporation or reduction of molecular oxygen"/>
    <property type="evidence" value="ECO:0007669"/>
    <property type="project" value="InterPro"/>
</dbReference>
<comment type="similarity">
    <text evidence="1 2">Belongs to the cytochrome P450 family.</text>
</comment>
<gene>
    <name evidence="3" type="ORF">C0Z18_21055</name>
</gene>
<keyword evidence="4" id="KW-1185">Reference proteome</keyword>
<dbReference type="InterPro" id="IPR001128">
    <property type="entry name" value="Cyt_P450"/>
</dbReference>
<dbReference type="GO" id="GO:0020037">
    <property type="term" value="F:heme binding"/>
    <property type="evidence" value="ECO:0007669"/>
    <property type="project" value="InterPro"/>
</dbReference>
<dbReference type="AlphaFoldDB" id="A0A2N7VJB3"/>
<evidence type="ECO:0000313" key="3">
    <source>
        <dbReference type="EMBL" id="PMS17246.1"/>
    </source>
</evidence>